<keyword evidence="3" id="KW-0812">Transmembrane</keyword>
<sequence>MYVFLSIPHITLHFYFVVRSIISCEHVEQAGKKLERMCVILQTEIKDQRLKEQLREIAKFVHGLPLKFSLAGFFDINKRLIPSLLNGLTSYMIILIQFKVQEQCQK</sequence>
<dbReference type="GO" id="GO:0043025">
    <property type="term" value="C:neuronal cell body"/>
    <property type="evidence" value="ECO:0007669"/>
    <property type="project" value="TreeGrafter"/>
</dbReference>
<reference evidence="8" key="1">
    <citation type="submission" date="2025-08" db="UniProtKB">
        <authorList>
            <consortium name="RefSeq"/>
        </authorList>
    </citation>
    <scope>IDENTIFICATION</scope>
    <source>
        <tissue evidence="8">Whole insect</tissue>
    </source>
</reference>
<keyword evidence="5" id="KW-0472">Membrane</keyword>
<dbReference type="AlphaFoldDB" id="A0A6P7F4X3"/>
<evidence type="ECO:0000256" key="1">
    <source>
        <dbReference type="ARBA" id="ARBA00004651"/>
    </source>
</evidence>
<keyword evidence="2" id="KW-1003">Cell membrane</keyword>
<dbReference type="InParanoid" id="A0A6P7F4X3"/>
<comment type="subcellular location">
    <subcellularLocation>
        <location evidence="1">Cell membrane</location>
        <topology evidence="1">Multi-pass membrane protein</topology>
    </subcellularLocation>
</comment>
<dbReference type="GO" id="GO:0050909">
    <property type="term" value="P:sensory perception of taste"/>
    <property type="evidence" value="ECO:0007669"/>
    <property type="project" value="InterPro"/>
</dbReference>
<dbReference type="InterPro" id="IPR013604">
    <property type="entry name" value="7TM_chemorcpt"/>
</dbReference>
<organism evidence="8">
    <name type="scientific">Diabrotica virgifera virgifera</name>
    <name type="common">western corn rootworm</name>
    <dbReference type="NCBI Taxonomy" id="50390"/>
    <lineage>
        <taxon>Eukaryota</taxon>
        <taxon>Metazoa</taxon>
        <taxon>Ecdysozoa</taxon>
        <taxon>Arthropoda</taxon>
        <taxon>Hexapoda</taxon>
        <taxon>Insecta</taxon>
        <taxon>Pterygota</taxon>
        <taxon>Neoptera</taxon>
        <taxon>Endopterygota</taxon>
        <taxon>Coleoptera</taxon>
        <taxon>Polyphaga</taxon>
        <taxon>Cucujiformia</taxon>
        <taxon>Chrysomeloidea</taxon>
        <taxon>Chrysomelidae</taxon>
        <taxon>Galerucinae</taxon>
        <taxon>Diabroticina</taxon>
        <taxon>Diabroticites</taxon>
        <taxon>Diabrotica</taxon>
    </lineage>
</organism>
<evidence type="ECO:0000313" key="8">
    <source>
        <dbReference type="RefSeq" id="XP_028129927.1"/>
    </source>
</evidence>
<dbReference type="GO" id="GO:0007165">
    <property type="term" value="P:signal transduction"/>
    <property type="evidence" value="ECO:0007669"/>
    <property type="project" value="UniProtKB-KW"/>
</dbReference>
<dbReference type="RefSeq" id="XP_028129927.1">
    <property type="nucleotide sequence ID" value="XM_028274126.1"/>
</dbReference>
<gene>
    <name evidence="8" type="primary">LOC114325971</name>
</gene>
<evidence type="ECO:0000256" key="5">
    <source>
        <dbReference type="ARBA" id="ARBA00023136"/>
    </source>
</evidence>
<evidence type="ECO:0000256" key="7">
    <source>
        <dbReference type="ARBA" id="ARBA00023224"/>
    </source>
</evidence>
<dbReference type="GO" id="GO:0007635">
    <property type="term" value="P:chemosensory behavior"/>
    <property type="evidence" value="ECO:0007669"/>
    <property type="project" value="TreeGrafter"/>
</dbReference>
<dbReference type="GO" id="GO:0008049">
    <property type="term" value="P:male courtship behavior"/>
    <property type="evidence" value="ECO:0007669"/>
    <property type="project" value="TreeGrafter"/>
</dbReference>
<keyword evidence="4" id="KW-1133">Transmembrane helix</keyword>
<evidence type="ECO:0000256" key="4">
    <source>
        <dbReference type="ARBA" id="ARBA00022989"/>
    </source>
</evidence>
<proteinExistence type="predicted"/>
<dbReference type="PANTHER" id="PTHR21143">
    <property type="entry name" value="INVERTEBRATE GUSTATORY RECEPTOR"/>
    <property type="match status" value="1"/>
</dbReference>
<dbReference type="GO" id="GO:0030425">
    <property type="term" value="C:dendrite"/>
    <property type="evidence" value="ECO:0007669"/>
    <property type="project" value="TreeGrafter"/>
</dbReference>
<keyword evidence="7" id="KW-0807">Transducer</keyword>
<dbReference type="Pfam" id="PF08395">
    <property type="entry name" value="7tm_7"/>
    <property type="match status" value="1"/>
</dbReference>
<evidence type="ECO:0000256" key="6">
    <source>
        <dbReference type="ARBA" id="ARBA00023170"/>
    </source>
</evidence>
<evidence type="ECO:0000256" key="2">
    <source>
        <dbReference type="ARBA" id="ARBA00022475"/>
    </source>
</evidence>
<accession>A0A6P7F4X3</accession>
<dbReference type="GO" id="GO:0030424">
    <property type="term" value="C:axon"/>
    <property type="evidence" value="ECO:0007669"/>
    <property type="project" value="TreeGrafter"/>
</dbReference>
<name>A0A6P7F4X3_DIAVI</name>
<protein>
    <submittedName>
        <fullName evidence="8">Gustatory receptor 98c isoform X1</fullName>
    </submittedName>
</protein>
<dbReference type="GO" id="GO:0005886">
    <property type="term" value="C:plasma membrane"/>
    <property type="evidence" value="ECO:0007669"/>
    <property type="project" value="UniProtKB-SubCell"/>
</dbReference>
<keyword evidence="6 8" id="KW-0675">Receptor</keyword>
<dbReference type="PANTHER" id="PTHR21143:SF104">
    <property type="entry name" value="GUSTATORY RECEPTOR 8A-RELATED"/>
    <property type="match status" value="1"/>
</dbReference>
<evidence type="ECO:0000256" key="3">
    <source>
        <dbReference type="ARBA" id="ARBA00022692"/>
    </source>
</evidence>